<dbReference type="SUPFAM" id="SSF55781">
    <property type="entry name" value="GAF domain-like"/>
    <property type="match status" value="1"/>
</dbReference>
<evidence type="ECO:0000256" key="12">
    <source>
        <dbReference type="ARBA" id="ARBA00023012"/>
    </source>
</evidence>
<accession>A0A853CHU5</accession>
<dbReference type="Gene3D" id="1.20.5.1930">
    <property type="match status" value="1"/>
</dbReference>
<dbReference type="CDD" id="cd16917">
    <property type="entry name" value="HATPase_UhpB-NarQ-NarX-like"/>
    <property type="match status" value="1"/>
</dbReference>
<dbReference type="SMART" id="SM00387">
    <property type="entry name" value="HATPase_c"/>
    <property type="match status" value="1"/>
</dbReference>
<keyword evidence="10 18" id="KW-0418">Kinase</keyword>
<keyword evidence="16" id="KW-1133">Transmembrane helix</keyword>
<evidence type="ECO:0000256" key="1">
    <source>
        <dbReference type="ARBA" id="ARBA00000085"/>
    </source>
</evidence>
<name>A0A853CHU5_9ACTN</name>
<evidence type="ECO:0000256" key="8">
    <source>
        <dbReference type="ARBA" id="ARBA00022679"/>
    </source>
</evidence>
<dbReference type="Pfam" id="PF07730">
    <property type="entry name" value="HisKA_3"/>
    <property type="match status" value="1"/>
</dbReference>
<evidence type="ECO:0000256" key="13">
    <source>
        <dbReference type="ARBA" id="ARBA00023014"/>
    </source>
</evidence>
<evidence type="ECO:0000313" key="19">
    <source>
        <dbReference type="Proteomes" id="UP000541969"/>
    </source>
</evidence>
<dbReference type="InterPro" id="IPR005467">
    <property type="entry name" value="His_kinase_dom"/>
</dbReference>
<keyword evidence="13" id="KW-0411">Iron-sulfur</keyword>
<comment type="function">
    <text evidence="14">Member of the two-component regulatory system NreB/NreC involved in the control of dissimilatory nitrate/nitrite reduction in response to oxygen. NreB functions as a direct oxygen sensor histidine kinase which is autophosphorylated, in the absence of oxygen, probably at the conserved histidine residue, and transfers its phosphate group probably to a conserved aspartate residue of NreC. NreB/NreC activates the expression of the nitrate (narGHJI) and nitrite (nir) reductase operons, as well as the putative nitrate transporter gene narT.</text>
</comment>
<dbReference type="InterPro" id="IPR003594">
    <property type="entry name" value="HATPase_dom"/>
</dbReference>
<keyword evidence="7" id="KW-0963">Cytoplasm</keyword>
<keyword evidence="12" id="KW-0902">Two-component regulatory system</keyword>
<dbReference type="Proteomes" id="UP000541969">
    <property type="component" value="Unassembled WGS sequence"/>
</dbReference>
<protein>
    <recommendedName>
        <fullName evidence="5">Oxygen sensor histidine kinase NreB</fullName>
        <ecNumber evidence="4">2.7.13.3</ecNumber>
    </recommendedName>
    <alternativeName>
        <fullName evidence="15">Nitrogen regulation protein B</fullName>
    </alternativeName>
</protein>
<dbReference type="GO" id="GO:0051539">
    <property type="term" value="F:4 iron, 4 sulfur cluster binding"/>
    <property type="evidence" value="ECO:0007669"/>
    <property type="project" value="UniProtKB-KW"/>
</dbReference>
<evidence type="ECO:0000256" key="7">
    <source>
        <dbReference type="ARBA" id="ARBA00022490"/>
    </source>
</evidence>
<comment type="catalytic activity">
    <reaction evidence="1">
        <text>ATP + protein L-histidine = ADP + protein N-phospho-L-histidine.</text>
        <dbReference type="EC" id="2.7.13.3"/>
    </reaction>
</comment>
<dbReference type="Pfam" id="PF02518">
    <property type="entry name" value="HATPase_c"/>
    <property type="match status" value="1"/>
</dbReference>
<dbReference type="InterPro" id="IPR036890">
    <property type="entry name" value="HATPase_C_sf"/>
</dbReference>
<dbReference type="AlphaFoldDB" id="A0A853CHU5"/>
<comment type="cofactor">
    <cofactor evidence="2">
        <name>[4Fe-4S] cluster</name>
        <dbReference type="ChEBI" id="CHEBI:49883"/>
    </cofactor>
</comment>
<dbReference type="PROSITE" id="PS50109">
    <property type="entry name" value="HIS_KIN"/>
    <property type="match status" value="1"/>
</dbReference>
<organism evidence="18 19">
    <name type="scientific">Petropleomorpha daqingensis</name>
    <dbReference type="NCBI Taxonomy" id="2026353"/>
    <lineage>
        <taxon>Bacteria</taxon>
        <taxon>Bacillati</taxon>
        <taxon>Actinomycetota</taxon>
        <taxon>Actinomycetes</taxon>
        <taxon>Geodermatophilales</taxon>
        <taxon>Geodermatophilaceae</taxon>
        <taxon>Petropleomorpha</taxon>
    </lineage>
</organism>
<evidence type="ECO:0000256" key="11">
    <source>
        <dbReference type="ARBA" id="ARBA00023004"/>
    </source>
</evidence>
<comment type="caution">
    <text evidence="18">The sequence shown here is derived from an EMBL/GenBank/DDBJ whole genome shotgun (WGS) entry which is preliminary data.</text>
</comment>
<feature type="transmembrane region" description="Helical" evidence="16">
    <location>
        <begin position="48"/>
        <end position="67"/>
    </location>
</feature>
<dbReference type="Gene3D" id="3.30.565.10">
    <property type="entry name" value="Histidine kinase-like ATPase, C-terminal domain"/>
    <property type="match status" value="1"/>
</dbReference>
<reference evidence="18 19" key="1">
    <citation type="submission" date="2020-07" db="EMBL/GenBank/DDBJ databases">
        <title>Sequencing the genomes of 1000 actinobacteria strains.</title>
        <authorList>
            <person name="Klenk H.-P."/>
        </authorList>
    </citation>
    <scope>NUCLEOTIDE SEQUENCE [LARGE SCALE GENOMIC DNA]</scope>
    <source>
        <strain evidence="18 19">DSM 104001</strain>
    </source>
</reference>
<feature type="domain" description="Histidine kinase" evidence="17">
    <location>
        <begin position="325"/>
        <end position="405"/>
    </location>
</feature>
<keyword evidence="9" id="KW-0479">Metal-binding</keyword>
<evidence type="ECO:0000256" key="14">
    <source>
        <dbReference type="ARBA" id="ARBA00024827"/>
    </source>
</evidence>
<dbReference type="InterPro" id="IPR011712">
    <property type="entry name" value="Sig_transdc_His_kin_sub3_dim/P"/>
</dbReference>
<dbReference type="GO" id="GO:0005737">
    <property type="term" value="C:cytoplasm"/>
    <property type="evidence" value="ECO:0007669"/>
    <property type="project" value="UniProtKB-SubCell"/>
</dbReference>
<dbReference type="PANTHER" id="PTHR24421">
    <property type="entry name" value="NITRATE/NITRITE SENSOR PROTEIN NARX-RELATED"/>
    <property type="match status" value="1"/>
</dbReference>
<dbReference type="EC" id="2.7.13.3" evidence="4"/>
<dbReference type="EMBL" id="JACBZT010000001">
    <property type="protein sequence ID" value="NYJ07380.1"/>
    <property type="molecule type" value="Genomic_DNA"/>
</dbReference>
<evidence type="ECO:0000256" key="5">
    <source>
        <dbReference type="ARBA" id="ARBA00017322"/>
    </source>
</evidence>
<evidence type="ECO:0000256" key="10">
    <source>
        <dbReference type="ARBA" id="ARBA00022777"/>
    </source>
</evidence>
<dbReference type="GO" id="GO:0046872">
    <property type="term" value="F:metal ion binding"/>
    <property type="evidence" value="ECO:0007669"/>
    <property type="project" value="UniProtKB-KW"/>
</dbReference>
<keyword evidence="16" id="KW-0472">Membrane</keyword>
<evidence type="ECO:0000256" key="16">
    <source>
        <dbReference type="SAM" id="Phobius"/>
    </source>
</evidence>
<evidence type="ECO:0000256" key="9">
    <source>
        <dbReference type="ARBA" id="ARBA00022723"/>
    </source>
</evidence>
<dbReference type="PRINTS" id="PR00344">
    <property type="entry name" value="BCTRLSENSOR"/>
</dbReference>
<comment type="subcellular location">
    <subcellularLocation>
        <location evidence="3">Cytoplasm</location>
    </subcellularLocation>
</comment>
<keyword evidence="19" id="KW-1185">Reference proteome</keyword>
<evidence type="ECO:0000313" key="18">
    <source>
        <dbReference type="EMBL" id="NYJ07380.1"/>
    </source>
</evidence>
<keyword evidence="11" id="KW-0408">Iron</keyword>
<dbReference type="GO" id="GO:0000155">
    <property type="term" value="F:phosphorelay sensor kinase activity"/>
    <property type="evidence" value="ECO:0007669"/>
    <property type="project" value="InterPro"/>
</dbReference>
<dbReference type="InterPro" id="IPR004358">
    <property type="entry name" value="Sig_transdc_His_kin-like_C"/>
</dbReference>
<keyword evidence="8" id="KW-0808">Transferase</keyword>
<dbReference type="GO" id="GO:0016020">
    <property type="term" value="C:membrane"/>
    <property type="evidence" value="ECO:0007669"/>
    <property type="project" value="InterPro"/>
</dbReference>
<evidence type="ECO:0000259" key="17">
    <source>
        <dbReference type="PROSITE" id="PS50109"/>
    </source>
</evidence>
<evidence type="ECO:0000256" key="4">
    <source>
        <dbReference type="ARBA" id="ARBA00012438"/>
    </source>
</evidence>
<sequence length="410" mass="42433">MVTTQDGARSSGLSERIAGRALLFVALTGVGVAVYAVSVVVLGPQVPVHGAFAVLVGGAMAAVLLLARDTAQRGVDWLLYGDRRAPERAVLRVGRRAESAADPSGPVDALVETLAAALRLSYAEVVLDAGPADCRVGIPTSRVSEIPLVSQGRRLGTLRAGRRGEPLSRPDLQVLAGVAPQLAAAAETVRLQASLARARERVVRAREEERRRLRRDLHDVLGPALAGVGLGLDAARSRAARDPAGADALIVQVQDEVRECVGEIRKIIEGLRPPVLDDRGLLGALQQHADLLTTRAPALRVEVAGAVPPGLPAAVEVVAYLIGQEAVTNAVRHAAAGRVTVTLTPEDGDLLLEVRDDGRGLPADPGGGVGLGSMRERAEEIGGSLAVGPGPDGGTRVAARLPLRAAVAVS</sequence>
<evidence type="ECO:0000256" key="15">
    <source>
        <dbReference type="ARBA" id="ARBA00030800"/>
    </source>
</evidence>
<dbReference type="SUPFAM" id="SSF55874">
    <property type="entry name" value="ATPase domain of HSP90 chaperone/DNA topoisomerase II/histidine kinase"/>
    <property type="match status" value="1"/>
</dbReference>
<keyword evidence="16" id="KW-0812">Transmembrane</keyword>
<gene>
    <name evidence="18" type="ORF">GGQ55_003658</name>
</gene>
<evidence type="ECO:0000256" key="2">
    <source>
        <dbReference type="ARBA" id="ARBA00001966"/>
    </source>
</evidence>
<proteinExistence type="predicted"/>
<keyword evidence="6" id="KW-0004">4Fe-4S</keyword>
<evidence type="ECO:0000256" key="6">
    <source>
        <dbReference type="ARBA" id="ARBA00022485"/>
    </source>
</evidence>
<dbReference type="GO" id="GO:0046983">
    <property type="term" value="F:protein dimerization activity"/>
    <property type="evidence" value="ECO:0007669"/>
    <property type="project" value="InterPro"/>
</dbReference>
<evidence type="ECO:0000256" key="3">
    <source>
        <dbReference type="ARBA" id="ARBA00004496"/>
    </source>
</evidence>
<dbReference type="RefSeq" id="WP_179719187.1">
    <property type="nucleotide sequence ID" value="NZ_JACBZT010000001.1"/>
</dbReference>
<dbReference type="InterPro" id="IPR050482">
    <property type="entry name" value="Sensor_HK_TwoCompSys"/>
</dbReference>
<feature type="transmembrane region" description="Helical" evidence="16">
    <location>
        <begin position="21"/>
        <end position="42"/>
    </location>
</feature>